<dbReference type="Gene3D" id="2.20.25.10">
    <property type="match status" value="1"/>
</dbReference>
<proteinExistence type="predicted"/>
<protein>
    <submittedName>
        <fullName evidence="1">Uncharacterized protein YbaR (Trm112 family)</fullName>
    </submittedName>
</protein>
<reference evidence="1 2" key="1">
    <citation type="submission" date="2018-12" db="EMBL/GenBank/DDBJ databases">
        <title>Sequencing of bacterial isolates from soil warming experiment in Harvard Forest, Massachusetts, USA.</title>
        <authorList>
            <person name="Deangelis K."/>
        </authorList>
    </citation>
    <scope>NUCLEOTIDE SEQUENCE [LARGE SCALE GENOMIC DNA]</scope>
    <source>
        <strain evidence="1 2">EB153</strain>
    </source>
</reference>
<gene>
    <name evidence="1" type="ORF">EDE15_2211</name>
</gene>
<dbReference type="EMBL" id="RSDW01000001">
    <property type="protein sequence ID" value="RSL16690.1"/>
    <property type="molecule type" value="Genomic_DNA"/>
</dbReference>
<evidence type="ECO:0000313" key="2">
    <source>
        <dbReference type="Proteomes" id="UP000269669"/>
    </source>
</evidence>
<evidence type="ECO:0000313" key="1">
    <source>
        <dbReference type="EMBL" id="RSL16690.1"/>
    </source>
</evidence>
<dbReference type="AlphaFoldDB" id="A0A3R9NTU8"/>
<comment type="caution">
    <text evidence="1">The sequence shown here is derived from an EMBL/GenBank/DDBJ whole genome shotgun (WGS) entry which is preliminary data.</text>
</comment>
<name>A0A3R9NTU8_9BACT</name>
<accession>A0A3R9NTU8</accession>
<dbReference type="Proteomes" id="UP000269669">
    <property type="component" value="Unassembled WGS sequence"/>
</dbReference>
<dbReference type="SUPFAM" id="SSF158997">
    <property type="entry name" value="Trm112p-like"/>
    <property type="match status" value="1"/>
</dbReference>
<organism evidence="1 2">
    <name type="scientific">Edaphobacter aggregans</name>
    <dbReference type="NCBI Taxonomy" id="570835"/>
    <lineage>
        <taxon>Bacteria</taxon>
        <taxon>Pseudomonadati</taxon>
        <taxon>Acidobacteriota</taxon>
        <taxon>Terriglobia</taxon>
        <taxon>Terriglobales</taxon>
        <taxon>Acidobacteriaceae</taxon>
        <taxon>Edaphobacter</taxon>
    </lineage>
</organism>
<keyword evidence="2" id="KW-1185">Reference proteome</keyword>
<sequence>MKHRWHRSKTTKTSLSLSLLVFKSVPSVKIGVKPFLSADPTVHFVTMDSMSFRPLTAEDLRWLVCPVCRQPLQLQAETVLCTGCARQFPIIDGIPVLLAERAL</sequence>
<dbReference type="Pfam" id="PF03966">
    <property type="entry name" value="Trm112p"/>
    <property type="match status" value="1"/>
</dbReference>
<dbReference type="InterPro" id="IPR005651">
    <property type="entry name" value="Trm112-like"/>
</dbReference>